<protein>
    <submittedName>
        <fullName evidence="2">Uncharacterized protein</fullName>
    </submittedName>
</protein>
<keyword evidence="1" id="KW-0472">Membrane</keyword>
<dbReference type="RefSeq" id="WP_244610772.1">
    <property type="nucleotide sequence ID" value="NZ_NGMO01000001.1"/>
</dbReference>
<keyword evidence="3" id="KW-1185">Reference proteome</keyword>
<dbReference type="Proteomes" id="UP000194933">
    <property type="component" value="Unassembled WGS sequence"/>
</dbReference>
<dbReference type="EMBL" id="NGMO01000001">
    <property type="protein sequence ID" value="OTP12092.1"/>
    <property type="molecule type" value="Genomic_DNA"/>
</dbReference>
<evidence type="ECO:0000256" key="1">
    <source>
        <dbReference type="SAM" id="Phobius"/>
    </source>
</evidence>
<evidence type="ECO:0000313" key="2">
    <source>
        <dbReference type="EMBL" id="OTP12092.1"/>
    </source>
</evidence>
<proteinExistence type="predicted"/>
<keyword evidence="1" id="KW-1133">Transmembrane helix</keyword>
<accession>A0A2C9XPF9</accession>
<reference evidence="2 3" key="1">
    <citation type="submission" date="2017-05" db="EMBL/GenBank/DDBJ databases">
        <title>The Genome Sequence of Enterococcus sp. 10A9_DIV0425.</title>
        <authorList>
            <consortium name="The Broad Institute Genomics Platform"/>
            <consortium name="The Broad Institute Genomic Center for Infectious Diseases"/>
            <person name="Earl A."/>
            <person name="Manson A."/>
            <person name="Schwartman J."/>
            <person name="Gilmore M."/>
            <person name="Abouelleil A."/>
            <person name="Cao P."/>
            <person name="Chapman S."/>
            <person name="Cusick C."/>
            <person name="Shea T."/>
            <person name="Young S."/>
            <person name="Neafsey D."/>
            <person name="Nusbaum C."/>
            <person name="Birren B."/>
        </authorList>
    </citation>
    <scope>NUCLEOTIDE SEQUENCE [LARGE SCALE GENOMIC DNA]</scope>
    <source>
        <strain evidence="2 3">10A9_DIV0425</strain>
    </source>
</reference>
<evidence type="ECO:0000313" key="3">
    <source>
        <dbReference type="Proteomes" id="UP000194933"/>
    </source>
</evidence>
<sequence>MNKIAHRTINIKHTNSSKKKKTYILISLIALFLMAGIGGYFYFNQSPPQIVTGLPDLDDNLTKLSNEEILKAMQDEVDKDKMRIILKHNIEIDADGKANIDVRNSGQNVYNIQVEYYLASNNKELYKSGLIPPNNRIDSIPFKNLPNQGEGSYEVKIFYNIYNETELVNTTTIDGAINIS</sequence>
<comment type="caution">
    <text evidence="2">The sequence shown here is derived from an EMBL/GenBank/DDBJ whole genome shotgun (WGS) entry which is preliminary data.</text>
</comment>
<keyword evidence="1" id="KW-0812">Transmembrane</keyword>
<dbReference type="AlphaFoldDB" id="A0A2C9XPF9"/>
<dbReference type="STRING" id="1987383.A5844_000308"/>
<feature type="transmembrane region" description="Helical" evidence="1">
    <location>
        <begin position="21"/>
        <end position="43"/>
    </location>
</feature>
<name>A0A2C9XPF9_9ENTE</name>
<gene>
    <name evidence="2" type="ORF">A5844_000308</name>
</gene>
<organism evidence="2 3">
    <name type="scientific">Candidatus Enterococcus wittei</name>
    <dbReference type="NCBI Taxonomy" id="1987383"/>
    <lineage>
        <taxon>Bacteria</taxon>
        <taxon>Bacillati</taxon>
        <taxon>Bacillota</taxon>
        <taxon>Bacilli</taxon>
        <taxon>Lactobacillales</taxon>
        <taxon>Enterococcaceae</taxon>
        <taxon>Enterococcus</taxon>
    </lineage>
</organism>